<feature type="transmembrane region" description="Helical" evidence="1">
    <location>
        <begin position="69"/>
        <end position="90"/>
    </location>
</feature>
<keyword evidence="3" id="KW-1185">Reference proteome</keyword>
<gene>
    <name evidence="2" type="ORF">F5050DRAFT_1711893</name>
</gene>
<proteinExistence type="predicted"/>
<evidence type="ECO:0000313" key="2">
    <source>
        <dbReference type="EMBL" id="KAJ3996707.1"/>
    </source>
</evidence>
<accession>A0ABQ8QDX8</accession>
<evidence type="ECO:0000313" key="3">
    <source>
        <dbReference type="Proteomes" id="UP001163828"/>
    </source>
</evidence>
<reference evidence="2" key="1">
    <citation type="submission" date="2022-08" db="EMBL/GenBank/DDBJ databases">
        <authorList>
            <consortium name="DOE Joint Genome Institute"/>
            <person name="Min B."/>
            <person name="Riley R."/>
            <person name="Sierra-Patev S."/>
            <person name="Naranjo-Ortiz M."/>
            <person name="Looney B."/>
            <person name="Konkel Z."/>
            <person name="Slot J.C."/>
            <person name="Sakamoto Y."/>
            <person name="Steenwyk J.L."/>
            <person name="Rokas A."/>
            <person name="Carro J."/>
            <person name="Camarero S."/>
            <person name="Ferreira P."/>
            <person name="Molpeceres G."/>
            <person name="Ruiz-Duenas F.J."/>
            <person name="Serrano A."/>
            <person name="Henrissat B."/>
            <person name="Drula E."/>
            <person name="Hughes K.W."/>
            <person name="Mata J.L."/>
            <person name="Ishikawa N.K."/>
            <person name="Vargas-Isla R."/>
            <person name="Ushijima S."/>
            <person name="Smith C.A."/>
            <person name="Ahrendt S."/>
            <person name="Andreopoulos W."/>
            <person name="He G."/>
            <person name="Labutti K."/>
            <person name="Lipzen A."/>
            <person name="Ng V."/>
            <person name="Sandor L."/>
            <person name="Barry K."/>
            <person name="Martinez A.T."/>
            <person name="Xiao Y."/>
            <person name="Gibbons J.G."/>
            <person name="Terashima K."/>
            <person name="Hibbett D.S."/>
            <person name="Grigoriev I.V."/>
        </authorList>
    </citation>
    <scope>NUCLEOTIDE SEQUENCE</scope>
    <source>
        <strain evidence="2">TFB10827</strain>
    </source>
</reference>
<name>A0ABQ8QDX8_9AGAR</name>
<keyword evidence="1" id="KW-0472">Membrane</keyword>
<protein>
    <submittedName>
        <fullName evidence="2">Uncharacterized protein</fullName>
    </submittedName>
</protein>
<keyword evidence="1" id="KW-0812">Transmembrane</keyword>
<comment type="caution">
    <text evidence="2">The sequence shown here is derived from an EMBL/GenBank/DDBJ whole genome shotgun (WGS) entry which is preliminary data.</text>
</comment>
<organism evidence="2 3">
    <name type="scientific">Lentinula boryana</name>
    <dbReference type="NCBI Taxonomy" id="40481"/>
    <lineage>
        <taxon>Eukaryota</taxon>
        <taxon>Fungi</taxon>
        <taxon>Dikarya</taxon>
        <taxon>Basidiomycota</taxon>
        <taxon>Agaricomycotina</taxon>
        <taxon>Agaricomycetes</taxon>
        <taxon>Agaricomycetidae</taxon>
        <taxon>Agaricales</taxon>
        <taxon>Marasmiineae</taxon>
        <taxon>Omphalotaceae</taxon>
        <taxon>Lentinula</taxon>
    </lineage>
</organism>
<sequence length="121" mass="13332">MCDPGIPSFDFAAFNRLLTADLIAFWTDFLEPVVGKGDRNRGFGLRIIAPGSRIENILEHIISATSSPGFASCFVFGLAYATITSPLYVYMNQKQKMLKFVTKLSLTSKEECICLLAGLND</sequence>
<evidence type="ECO:0000256" key="1">
    <source>
        <dbReference type="SAM" id="Phobius"/>
    </source>
</evidence>
<keyword evidence="1" id="KW-1133">Transmembrane helix</keyword>
<dbReference type="EMBL" id="MU790604">
    <property type="protein sequence ID" value="KAJ3996707.1"/>
    <property type="molecule type" value="Genomic_DNA"/>
</dbReference>
<dbReference type="Proteomes" id="UP001163828">
    <property type="component" value="Unassembled WGS sequence"/>
</dbReference>